<evidence type="ECO:0000313" key="3">
    <source>
        <dbReference type="Proteomes" id="UP001144204"/>
    </source>
</evidence>
<dbReference type="Pfam" id="PF20386">
    <property type="entry name" value="DUF6681"/>
    <property type="match status" value="1"/>
</dbReference>
<accession>A0A9W6B1U2</accession>
<organism evidence="2 3">
    <name type="scientific">Philodulcilactobacillus myokoensis</name>
    <dbReference type="NCBI Taxonomy" id="2929573"/>
    <lineage>
        <taxon>Bacteria</taxon>
        <taxon>Bacillati</taxon>
        <taxon>Bacillota</taxon>
        <taxon>Bacilli</taxon>
        <taxon>Lactobacillales</taxon>
        <taxon>Lactobacillaceae</taxon>
        <taxon>Philodulcilactobacillus</taxon>
    </lineage>
</organism>
<dbReference type="Proteomes" id="UP001144204">
    <property type="component" value="Unassembled WGS sequence"/>
</dbReference>
<keyword evidence="1" id="KW-0472">Membrane</keyword>
<feature type="transmembrane region" description="Helical" evidence="1">
    <location>
        <begin position="54"/>
        <end position="74"/>
    </location>
</feature>
<dbReference type="RefSeq" id="WP_286136038.1">
    <property type="nucleotide sequence ID" value="NZ_BRPL01000002.1"/>
</dbReference>
<evidence type="ECO:0000313" key="2">
    <source>
        <dbReference type="EMBL" id="GLB46574.1"/>
    </source>
</evidence>
<reference evidence="2" key="1">
    <citation type="submission" date="2022-07" db="EMBL/GenBank/DDBJ databases">
        <authorList>
            <person name="Kouya T."/>
            <person name="Ishiyama Y."/>
        </authorList>
    </citation>
    <scope>NUCLEOTIDE SEQUENCE</scope>
    <source>
        <strain evidence="2">WR16-4</strain>
    </source>
</reference>
<comment type="caution">
    <text evidence="2">The sequence shown here is derived from an EMBL/GenBank/DDBJ whole genome shotgun (WGS) entry which is preliminary data.</text>
</comment>
<proteinExistence type="predicted"/>
<gene>
    <name evidence="2" type="ORF">WR164_05530</name>
</gene>
<keyword evidence="1" id="KW-1133">Transmembrane helix</keyword>
<dbReference type="EMBL" id="BRPL01000002">
    <property type="protein sequence ID" value="GLB46574.1"/>
    <property type="molecule type" value="Genomic_DNA"/>
</dbReference>
<name>A0A9W6B1U2_9LACO</name>
<dbReference type="AlphaFoldDB" id="A0A9W6B1U2"/>
<reference evidence="2" key="2">
    <citation type="journal article" date="2023" name="PLoS ONE">
        <title>Philodulcilactobacillus myokoensis gen. nov., sp. nov., a fructophilic, acidophilic, and agar-phobic lactic acid bacterium isolated from fermented vegetable extracts.</title>
        <authorList>
            <person name="Kouya T."/>
            <person name="Ishiyama Y."/>
            <person name="Ohashi S."/>
            <person name="Kumakubo R."/>
            <person name="Yamazaki T."/>
            <person name="Otaki T."/>
        </authorList>
    </citation>
    <scope>NUCLEOTIDE SEQUENCE</scope>
    <source>
        <strain evidence="2">WR16-4</strain>
    </source>
</reference>
<evidence type="ECO:0000256" key="1">
    <source>
        <dbReference type="SAM" id="Phobius"/>
    </source>
</evidence>
<keyword evidence="3" id="KW-1185">Reference proteome</keyword>
<dbReference type="InterPro" id="IPR046503">
    <property type="entry name" value="DUF6681"/>
</dbReference>
<sequence length="272" mass="31474">MFSFLDFINRILNYIDIDTKIKSRIYIIVGFLANIYLFYVSFKFIHNGFMTRGIVFFLVALFLLYFVYLNYFYYFTEKQAPFDLSSKIMHKLGIKPREPKNTSLRGRQSGIQNVRGAISNGYFKENRMMPAILSSNPSEVERINQVADDLINDHLMTANYFGSSDVRINRALKENGDKPIYAIGKGCYVPYFLLKFESGKYNVYIGINQANRLLVGHLTQIGMQKINQIDHNRVDIFLASVLLVGGPFKTEGRLNPVEHHQNYQLKLKIAFN</sequence>
<feature type="transmembrane region" description="Helical" evidence="1">
    <location>
        <begin position="25"/>
        <end position="42"/>
    </location>
</feature>
<keyword evidence="1" id="KW-0812">Transmembrane</keyword>
<protein>
    <submittedName>
        <fullName evidence="2">Uncharacterized protein</fullName>
    </submittedName>
</protein>